<organism evidence="1 2">
    <name type="scientific">Congzhengia minquanensis</name>
    <dbReference type="NCBI Taxonomy" id="2763657"/>
    <lineage>
        <taxon>Bacteria</taxon>
        <taxon>Bacillati</taxon>
        <taxon>Bacillota</taxon>
        <taxon>Clostridia</taxon>
        <taxon>Eubacteriales</taxon>
        <taxon>Oscillospiraceae</taxon>
        <taxon>Congzhengia</taxon>
    </lineage>
</organism>
<dbReference type="Proteomes" id="UP000611762">
    <property type="component" value="Unassembled WGS sequence"/>
</dbReference>
<accession>A0A926I0G5</accession>
<reference evidence="1" key="1">
    <citation type="submission" date="2020-08" db="EMBL/GenBank/DDBJ databases">
        <title>Genome public.</title>
        <authorList>
            <person name="Liu C."/>
            <person name="Sun Q."/>
        </authorList>
    </citation>
    <scope>NUCLEOTIDE SEQUENCE</scope>
    <source>
        <strain evidence="1">H8</strain>
    </source>
</reference>
<protein>
    <submittedName>
        <fullName evidence="1">Uncharacterized protein</fullName>
    </submittedName>
</protein>
<evidence type="ECO:0000313" key="1">
    <source>
        <dbReference type="EMBL" id="MBC8541911.1"/>
    </source>
</evidence>
<dbReference type="RefSeq" id="WP_249313888.1">
    <property type="nucleotide sequence ID" value="NZ_JACRSU010000012.1"/>
</dbReference>
<dbReference type="AlphaFoldDB" id="A0A926I0G5"/>
<evidence type="ECO:0000313" key="2">
    <source>
        <dbReference type="Proteomes" id="UP000611762"/>
    </source>
</evidence>
<proteinExistence type="predicted"/>
<sequence>MTFEYKNKKLMKIEGSGENASETGMALLNWLIESPVKFNINFNENSTLEGSSSSTSIDVGLSMEDSEGNLTRIPDSEVQSRLIHEATHVYSLRNGYDSEVRKNILDDVEGDIHNKALEGYKEAAAITVEEKFRQEMGYAPRDVSKYNGIGVHPNAYGTWPWQTTQKYSRKIFSESYGVSLMQSLYIWYDIQLNYMEGNFR</sequence>
<keyword evidence="2" id="KW-1185">Reference proteome</keyword>
<dbReference type="EMBL" id="JACRSU010000012">
    <property type="protein sequence ID" value="MBC8541911.1"/>
    <property type="molecule type" value="Genomic_DNA"/>
</dbReference>
<name>A0A926I0G5_9FIRM</name>
<gene>
    <name evidence="1" type="ORF">H8698_13135</name>
</gene>
<comment type="caution">
    <text evidence="1">The sequence shown here is derived from an EMBL/GenBank/DDBJ whole genome shotgun (WGS) entry which is preliminary data.</text>
</comment>